<name>A0A371IYT9_9FIRM</name>
<sequence>MDVEIADIFIISIVLAFIVLITFDIEALIELITGTELVVIELMALVVVCVIVFITGIVNEDRK</sequence>
<feature type="transmembrane region" description="Helical" evidence="1">
    <location>
        <begin position="6"/>
        <end position="25"/>
    </location>
</feature>
<gene>
    <name evidence="2" type="ORF">CHL78_017130</name>
</gene>
<keyword evidence="1" id="KW-1133">Transmembrane helix</keyword>
<keyword evidence="3" id="KW-1185">Reference proteome</keyword>
<evidence type="ECO:0000313" key="3">
    <source>
        <dbReference type="Proteomes" id="UP000215694"/>
    </source>
</evidence>
<keyword evidence="1" id="KW-0472">Membrane</keyword>
<dbReference type="EMBL" id="NOJY02000056">
    <property type="protein sequence ID" value="RDY25653.1"/>
    <property type="molecule type" value="Genomic_DNA"/>
</dbReference>
<reference evidence="2 3" key="1">
    <citation type="journal article" date="2017" name="Genome Announc.">
        <title>Draft Genome Sequence of Romboutsia weinsteinii sp. nov. Strain CCRI-19649(T) Isolated from Surface Water.</title>
        <authorList>
            <person name="Maheux A.F."/>
            <person name="Boudreau D.K."/>
            <person name="Berube E."/>
            <person name="Boissinot M."/>
            <person name="Cantin P."/>
            <person name="Raymond F."/>
            <person name="Corbeil J."/>
            <person name="Omar R.F."/>
            <person name="Bergeron M.G."/>
        </authorList>
    </citation>
    <scope>NUCLEOTIDE SEQUENCE [LARGE SCALE GENOMIC DNA]</scope>
    <source>
        <strain evidence="2 3">CCRI-19649</strain>
    </source>
</reference>
<evidence type="ECO:0000313" key="2">
    <source>
        <dbReference type="EMBL" id="RDY25653.1"/>
    </source>
</evidence>
<dbReference type="Proteomes" id="UP000215694">
    <property type="component" value="Unassembled WGS sequence"/>
</dbReference>
<organism evidence="2 3">
    <name type="scientific">Romboutsia weinsteinii</name>
    <dbReference type="NCBI Taxonomy" id="2020949"/>
    <lineage>
        <taxon>Bacteria</taxon>
        <taxon>Bacillati</taxon>
        <taxon>Bacillota</taxon>
        <taxon>Clostridia</taxon>
        <taxon>Peptostreptococcales</taxon>
        <taxon>Peptostreptococcaceae</taxon>
        <taxon>Romboutsia</taxon>
    </lineage>
</organism>
<comment type="caution">
    <text evidence="2">The sequence shown here is derived from an EMBL/GenBank/DDBJ whole genome shotgun (WGS) entry which is preliminary data.</text>
</comment>
<dbReference type="AlphaFoldDB" id="A0A371IYT9"/>
<protein>
    <submittedName>
        <fullName evidence="2">Uncharacterized protein</fullName>
    </submittedName>
</protein>
<feature type="transmembrane region" description="Helical" evidence="1">
    <location>
        <begin position="37"/>
        <end position="58"/>
    </location>
</feature>
<accession>A0A371IYT9</accession>
<proteinExistence type="predicted"/>
<keyword evidence="1" id="KW-0812">Transmembrane</keyword>
<evidence type="ECO:0000256" key="1">
    <source>
        <dbReference type="SAM" id="Phobius"/>
    </source>
</evidence>